<name>A0A839SPD6_9PROT</name>
<dbReference type="Pfam" id="PF01370">
    <property type="entry name" value="Epimerase"/>
    <property type="match status" value="1"/>
</dbReference>
<gene>
    <name evidence="3" type="ORF">FHR98_000054</name>
</gene>
<dbReference type="RefSeq" id="WP_183414608.1">
    <property type="nucleotide sequence ID" value="NZ_JACHXA010000001.1"/>
</dbReference>
<feature type="domain" description="NAD-dependent epimerase/dehydratase" evidence="2">
    <location>
        <begin position="112"/>
        <end position="221"/>
    </location>
</feature>
<dbReference type="AlphaFoldDB" id="A0A839SPD6"/>
<dbReference type="CDD" id="cd05266">
    <property type="entry name" value="SDR_a4"/>
    <property type="match status" value="1"/>
</dbReference>
<dbReference type="Proteomes" id="UP000581135">
    <property type="component" value="Unassembled WGS sequence"/>
</dbReference>
<dbReference type="InterPro" id="IPR001509">
    <property type="entry name" value="Epimerase_deHydtase"/>
</dbReference>
<dbReference type="SUPFAM" id="SSF51735">
    <property type="entry name" value="NAD(P)-binding Rossmann-fold domains"/>
    <property type="match status" value="1"/>
</dbReference>
<dbReference type="Gene3D" id="3.40.50.720">
    <property type="entry name" value="NAD(P)-binding Rossmann-like Domain"/>
    <property type="match status" value="1"/>
</dbReference>
<organism evidence="3 4">
    <name type="scientific">Limibacillus halophilus</name>
    <dbReference type="NCBI Taxonomy" id="1579333"/>
    <lineage>
        <taxon>Bacteria</taxon>
        <taxon>Pseudomonadati</taxon>
        <taxon>Pseudomonadota</taxon>
        <taxon>Alphaproteobacteria</taxon>
        <taxon>Rhodospirillales</taxon>
        <taxon>Rhodovibrionaceae</taxon>
        <taxon>Limibacillus</taxon>
    </lineage>
</organism>
<dbReference type="InterPro" id="IPR036291">
    <property type="entry name" value="NAD(P)-bd_dom_sf"/>
</dbReference>
<reference evidence="3 4" key="1">
    <citation type="submission" date="2020-08" db="EMBL/GenBank/DDBJ databases">
        <title>Genomic Encyclopedia of Type Strains, Phase III (KMG-III): the genomes of soil and plant-associated and newly described type strains.</title>
        <authorList>
            <person name="Whitman W."/>
        </authorList>
    </citation>
    <scope>NUCLEOTIDE SEQUENCE [LARGE SCALE GENOMIC DNA]</scope>
    <source>
        <strain evidence="3 4">CECT 8803</strain>
    </source>
</reference>
<keyword evidence="1" id="KW-0520">NAD</keyword>
<proteinExistence type="predicted"/>
<comment type="caution">
    <text evidence="3">The sequence shown here is derived from an EMBL/GenBank/DDBJ whole genome shotgun (WGS) entry which is preliminary data.</text>
</comment>
<evidence type="ECO:0000313" key="3">
    <source>
        <dbReference type="EMBL" id="MBB3063789.1"/>
    </source>
</evidence>
<evidence type="ECO:0000313" key="4">
    <source>
        <dbReference type="Proteomes" id="UP000581135"/>
    </source>
</evidence>
<evidence type="ECO:0000259" key="2">
    <source>
        <dbReference type="Pfam" id="PF01370"/>
    </source>
</evidence>
<keyword evidence="4" id="KW-1185">Reference proteome</keyword>
<evidence type="ECO:0000256" key="1">
    <source>
        <dbReference type="ARBA" id="ARBA00023027"/>
    </source>
</evidence>
<accession>A0A839SPD6</accession>
<protein>
    <submittedName>
        <fullName evidence="3">Nucleoside-diphosphate-sugar epimerase</fullName>
    </submittedName>
</protein>
<dbReference type="EMBL" id="JACHXA010000001">
    <property type="protein sequence ID" value="MBB3063789.1"/>
    <property type="molecule type" value="Genomic_DNA"/>
</dbReference>
<dbReference type="PANTHER" id="PTHR43574">
    <property type="entry name" value="EPIMERASE-RELATED"/>
    <property type="match status" value="1"/>
</dbReference>
<sequence>MENAVSRNGNERRLFVFGLGYVAQRLATRLLPEGWKVAGTTRSAEKAAAMKAQGIQAFLFDRGHHLADPKLALRGTTHLLITLPPDAEGDPALDHEDEHIADLQNLAWVGLLSTTGVYGDHQGGWVDETTPLNPSGPRGLRRVKQEQGWQKLAARAALPLHIFRLAGIYGPGRNALEEVARGTARRIDKPGQVFSRIHLDDIVGALRASIAKPEPGAIYNLADDLPASAEEVTDYACGLLGRPSLPLIPFEEAAKTMTPMALSFYADSRRVSNAKLKNELRYRLRYPNYQVGLKALK</sequence>